<dbReference type="OrthoDB" id="2095648at2759"/>
<gene>
    <name evidence="2" type="ORF">TAPDE_004413</name>
</gene>
<evidence type="ECO:0000259" key="1">
    <source>
        <dbReference type="PROSITE" id="PS50181"/>
    </source>
</evidence>
<dbReference type="Gene3D" id="1.20.1280.50">
    <property type="match status" value="1"/>
</dbReference>
<dbReference type="AlphaFoldDB" id="R4XDU9"/>
<feature type="domain" description="F-box" evidence="1">
    <location>
        <begin position="1"/>
        <end position="46"/>
    </location>
</feature>
<dbReference type="EMBL" id="CAHR02000197">
    <property type="protein sequence ID" value="CCG84046.1"/>
    <property type="molecule type" value="Genomic_DNA"/>
</dbReference>
<dbReference type="SMART" id="SM00256">
    <property type="entry name" value="FBOX"/>
    <property type="match status" value="1"/>
</dbReference>
<evidence type="ECO:0000313" key="3">
    <source>
        <dbReference type="Proteomes" id="UP000013776"/>
    </source>
</evidence>
<dbReference type="PROSITE" id="PS50181">
    <property type="entry name" value="FBOX"/>
    <property type="match status" value="1"/>
</dbReference>
<dbReference type="Pfam" id="PF12937">
    <property type="entry name" value="F-box-like"/>
    <property type="match status" value="1"/>
</dbReference>
<comment type="caution">
    <text evidence="2">The sequence shown here is derived from an EMBL/GenBank/DDBJ whole genome shotgun (WGS) entry which is preliminary data.</text>
</comment>
<dbReference type="Proteomes" id="UP000013776">
    <property type="component" value="Unassembled WGS sequence"/>
</dbReference>
<reference evidence="2 3" key="1">
    <citation type="journal article" date="2013" name="MBio">
        <title>Genome sequencing of the plant pathogen Taphrina deformans, the causal agent of peach leaf curl.</title>
        <authorList>
            <person name="Cisse O.H."/>
            <person name="Almeida J.M.G.C.F."/>
            <person name="Fonseca A."/>
            <person name="Kumar A.A."/>
            <person name="Salojaervi J."/>
            <person name="Overmyer K."/>
            <person name="Hauser P.M."/>
            <person name="Pagni M."/>
        </authorList>
    </citation>
    <scope>NUCLEOTIDE SEQUENCE [LARGE SCALE GENOMIC DNA]</scope>
    <source>
        <strain evidence="3">PYCC 5710 / ATCC 11124 / CBS 356.35 / IMI 108563 / JCM 9778 / NBRC 8474</strain>
    </source>
</reference>
<sequence length="533" mass="60984">MNFEDLPTELLLEILSILDHKSLTALAQTSKHFLAYASDDLIWRDLHGRTFSHSRDSVTDEKWMEDYASRIGTLREFIVRGTNDYQARIMRSFFSDMAIENGTILAATIEESDISLKDLLVEAQGYALANVQRLLPGTSISSISGFLGRNRERLQSDPRSEVHLIRMLLSRHTGFEMGVANVELFLKCAHLIIYNSVDHPLYFFPPAVHDASDQQQRYNLRKTEHNSQTAEQLQGPVINWGVVETIHSLIKLYRDRMGEAIPRFVKSEDDYEAEVPIVPAMFDADLSGNWKGLYGYLDFRELEVLDFSRAFSPDFFDGLQRLKIGPEESFDTSAHPLDHGEMDERRGDLNEMGDISPSLESEVYLSDDEMEEDLLTDEAKKDQIQERYRFIADGASLHGHFHIHGSTFHIPSMEAGFKIVHFDAMYNQDGLMPWIMEGVHVPSIGIVRRWRDRTEAPGDGVEGPYVLWRNRQADLQDQDATIRQAKADRHNKSDMEEPKLAQVRHLSRASHDLSYIIIEELQSLASRLEKQAS</sequence>
<organism evidence="2 3">
    <name type="scientific">Taphrina deformans (strain PYCC 5710 / ATCC 11124 / CBS 356.35 / IMI 108563 / JCM 9778 / NBRC 8474)</name>
    <name type="common">Peach leaf curl fungus</name>
    <name type="synonym">Lalaria deformans</name>
    <dbReference type="NCBI Taxonomy" id="1097556"/>
    <lineage>
        <taxon>Eukaryota</taxon>
        <taxon>Fungi</taxon>
        <taxon>Dikarya</taxon>
        <taxon>Ascomycota</taxon>
        <taxon>Taphrinomycotina</taxon>
        <taxon>Taphrinomycetes</taxon>
        <taxon>Taphrinales</taxon>
        <taxon>Taphrinaceae</taxon>
        <taxon>Taphrina</taxon>
    </lineage>
</organism>
<proteinExistence type="predicted"/>
<accession>R4XDU9</accession>
<dbReference type="InterPro" id="IPR001810">
    <property type="entry name" value="F-box_dom"/>
</dbReference>
<dbReference type="VEuPathDB" id="FungiDB:TAPDE_004413"/>
<dbReference type="SUPFAM" id="SSF81383">
    <property type="entry name" value="F-box domain"/>
    <property type="match status" value="1"/>
</dbReference>
<name>R4XDU9_TAPDE</name>
<evidence type="ECO:0000313" key="2">
    <source>
        <dbReference type="EMBL" id="CCG84046.1"/>
    </source>
</evidence>
<protein>
    <recommendedName>
        <fullName evidence="1">F-box domain-containing protein</fullName>
    </recommendedName>
</protein>
<keyword evidence="3" id="KW-1185">Reference proteome</keyword>
<dbReference type="InterPro" id="IPR036047">
    <property type="entry name" value="F-box-like_dom_sf"/>
</dbReference>